<dbReference type="SUPFAM" id="SSF48371">
    <property type="entry name" value="ARM repeat"/>
    <property type="match status" value="1"/>
</dbReference>
<sequence length="839" mass="95531">MSLSSSQAVSEPVDKPIRVYSERTNTWYPAQGLRAQVLENSIQNIASEIGNLPIQDEDSHALKKHLDKLLDIHDYNAAHRSKVAEWLNVYGITEKCVEILKKAQQDEVASNFQTTVLELCQKNSQVSSSFAQFLSKYGMVRFLVSCLKKSAGNFEKICPETVDAYISIIHNIAVYRSDKQDEVIFSLAAQVLEKYVSSTNEVIKVKSVLTLSHIYSVEEIKCFKTKIEDVILISIEWLKEAIGNSQKSGLDTWTIILGLAKLADNDNVFEQLRKTEVFSIVSGVMKNPGSANERTAAETFLKRQQKESVKLVSVVKPTPRQTSQQQTRYLGPPPKPPRIPIVSNRINRLRRIDVLLIGKTGNGKSATGNAILGKLAFKSGASSSSLTKEVEHDVVKFEDCLIKVFDGPGVADTDRKTEAEATEFIVEKMKHAVTLNPTGYHAFLLVIKFGNRFTAEDQLCVKMLKGIFGESFVKDYCILVMTCGDTYCEKKDGGTFQTWCESQEGVFQELYTECNKRIVLFDNMSKDTKVKTQQMKNLIKAIDSLQVSGKRYTDIHFEEAFENRRMLLANAKEPTFNIVEEILNQVAVMSQEFQEILTQGEDIQKESLYKLKLESEGLENQISQMDSVTENLQNAFKTVNYLVQAISQQLHFLNQPPTVSQQQTVARVLSVGELKHVNTGDGEEPDQSEINRRYGNKRIKSKSEFMQNFQNSKTYWDSMEAKAGYEDEKLNQIREDERRRAESQIEEERVKWMEEIEEMKERTERMAENENELRRTFQLEKEELVRTLEDDMQMALTITTRTHTGYVNMINALYHDTKRAYDDILKGQEAAKKSKCSIS</sequence>
<dbReference type="EMBL" id="CAXITT010000143">
    <property type="protein sequence ID" value="CAL1533423.1"/>
    <property type="molecule type" value="Genomic_DNA"/>
</dbReference>
<feature type="compositionally biased region" description="Low complexity" evidence="5">
    <location>
        <begin position="317"/>
        <end position="328"/>
    </location>
</feature>
<evidence type="ECO:0000313" key="8">
    <source>
        <dbReference type="Proteomes" id="UP001497497"/>
    </source>
</evidence>
<evidence type="ECO:0000256" key="1">
    <source>
        <dbReference type="ARBA" id="ARBA00008535"/>
    </source>
</evidence>
<dbReference type="FunFam" id="3.40.50.300:FF:000840">
    <property type="entry name" value="Immune-associated nucleotide-binding protein 9"/>
    <property type="match status" value="1"/>
</dbReference>
<dbReference type="PROSITE" id="PS51720">
    <property type="entry name" value="G_AIG1"/>
    <property type="match status" value="1"/>
</dbReference>
<dbReference type="InterPro" id="IPR027417">
    <property type="entry name" value="P-loop_NTPase"/>
</dbReference>
<dbReference type="InterPro" id="IPR016024">
    <property type="entry name" value="ARM-type_fold"/>
</dbReference>
<keyword evidence="8" id="KW-1185">Reference proteome</keyword>
<accession>A0AAV2HHF4</accession>
<proteinExistence type="inferred from homology"/>
<comment type="similarity">
    <text evidence="1">Belongs to the TRAFAC class TrmE-Era-EngA-EngB-Septin-like GTPase superfamily. AIG1/Toc34/Toc159-like paraseptin GTPase family. IAN subfamily.</text>
</comment>
<evidence type="ECO:0000259" key="6">
    <source>
        <dbReference type="PROSITE" id="PS51720"/>
    </source>
</evidence>
<dbReference type="GO" id="GO:0005525">
    <property type="term" value="F:GTP binding"/>
    <property type="evidence" value="ECO:0007669"/>
    <property type="project" value="UniProtKB-KW"/>
</dbReference>
<feature type="region of interest" description="Disordered" evidence="5">
    <location>
        <begin position="316"/>
        <end position="338"/>
    </location>
</feature>
<dbReference type="PANTHER" id="PTHR10903">
    <property type="entry name" value="GTPASE, IMAP FAMILY MEMBER-RELATED"/>
    <property type="match status" value="1"/>
</dbReference>
<dbReference type="Proteomes" id="UP001497497">
    <property type="component" value="Unassembled WGS sequence"/>
</dbReference>
<dbReference type="Pfam" id="PF04548">
    <property type="entry name" value="AIG1"/>
    <property type="match status" value="1"/>
</dbReference>
<keyword evidence="4" id="KW-0175">Coiled coil</keyword>
<dbReference type="SUPFAM" id="SSF52540">
    <property type="entry name" value="P-loop containing nucleoside triphosphate hydrolases"/>
    <property type="match status" value="1"/>
</dbReference>
<evidence type="ECO:0000313" key="7">
    <source>
        <dbReference type="EMBL" id="CAL1533423.1"/>
    </source>
</evidence>
<dbReference type="Gene3D" id="3.40.50.300">
    <property type="entry name" value="P-loop containing nucleotide triphosphate hydrolases"/>
    <property type="match status" value="1"/>
</dbReference>
<feature type="domain" description="AIG1-type G" evidence="6">
    <location>
        <begin position="349"/>
        <end position="565"/>
    </location>
</feature>
<dbReference type="InterPro" id="IPR045058">
    <property type="entry name" value="GIMA/IAN/Toc"/>
</dbReference>
<feature type="coiled-coil region" evidence="4">
    <location>
        <begin position="731"/>
        <end position="776"/>
    </location>
</feature>
<organism evidence="7 8">
    <name type="scientific">Lymnaea stagnalis</name>
    <name type="common">Great pond snail</name>
    <name type="synonym">Helix stagnalis</name>
    <dbReference type="NCBI Taxonomy" id="6523"/>
    <lineage>
        <taxon>Eukaryota</taxon>
        <taxon>Metazoa</taxon>
        <taxon>Spiralia</taxon>
        <taxon>Lophotrochozoa</taxon>
        <taxon>Mollusca</taxon>
        <taxon>Gastropoda</taxon>
        <taxon>Heterobranchia</taxon>
        <taxon>Euthyneura</taxon>
        <taxon>Panpulmonata</taxon>
        <taxon>Hygrophila</taxon>
        <taxon>Lymnaeoidea</taxon>
        <taxon>Lymnaeidae</taxon>
        <taxon>Lymnaea</taxon>
    </lineage>
</organism>
<reference evidence="7 8" key="1">
    <citation type="submission" date="2024-04" db="EMBL/GenBank/DDBJ databases">
        <authorList>
            <consortium name="Genoscope - CEA"/>
            <person name="William W."/>
        </authorList>
    </citation>
    <scope>NUCLEOTIDE SEQUENCE [LARGE SCALE GENOMIC DNA]</scope>
</reference>
<evidence type="ECO:0000256" key="5">
    <source>
        <dbReference type="SAM" id="MobiDB-lite"/>
    </source>
</evidence>
<dbReference type="InterPro" id="IPR006703">
    <property type="entry name" value="G_AIG1"/>
</dbReference>
<dbReference type="PANTHER" id="PTHR10903:SF184">
    <property type="entry name" value="GTP-BINDING PROTEIN A"/>
    <property type="match status" value="1"/>
</dbReference>
<keyword evidence="2" id="KW-0547">Nucleotide-binding</keyword>
<name>A0AAV2HHF4_LYMST</name>
<evidence type="ECO:0000256" key="4">
    <source>
        <dbReference type="SAM" id="Coils"/>
    </source>
</evidence>
<protein>
    <recommendedName>
        <fullName evidence="6">AIG1-type G domain-containing protein</fullName>
    </recommendedName>
</protein>
<comment type="caution">
    <text evidence="7">The sequence shown here is derived from an EMBL/GenBank/DDBJ whole genome shotgun (WGS) entry which is preliminary data.</text>
</comment>
<gene>
    <name evidence="7" type="ORF">GSLYS_00007405001</name>
</gene>
<dbReference type="AlphaFoldDB" id="A0AAV2HHF4"/>
<keyword evidence="3" id="KW-0342">GTP-binding</keyword>
<evidence type="ECO:0000256" key="2">
    <source>
        <dbReference type="ARBA" id="ARBA00022741"/>
    </source>
</evidence>
<evidence type="ECO:0000256" key="3">
    <source>
        <dbReference type="ARBA" id="ARBA00023134"/>
    </source>
</evidence>